<dbReference type="PANTHER" id="PTHR24120:SF4">
    <property type="entry name" value="GH07239P"/>
    <property type="match status" value="1"/>
</dbReference>
<proteinExistence type="predicted"/>
<dbReference type="InterPro" id="IPR036770">
    <property type="entry name" value="Ankyrin_rpt-contain_sf"/>
</dbReference>
<keyword evidence="3" id="KW-1185">Reference proteome</keyword>
<dbReference type="VEuPathDB" id="GiardiaDB:GMRT_12112"/>
<feature type="compositionally biased region" description="Low complexity" evidence="1">
    <location>
        <begin position="230"/>
        <end position="241"/>
    </location>
</feature>
<evidence type="ECO:0000313" key="3">
    <source>
        <dbReference type="Proteomes" id="UP000315496"/>
    </source>
</evidence>
<dbReference type="EMBL" id="VDLU01000004">
    <property type="protein sequence ID" value="TNJ26906.1"/>
    <property type="molecule type" value="Genomic_DNA"/>
</dbReference>
<organism evidence="2 3">
    <name type="scientific">Giardia muris</name>
    <dbReference type="NCBI Taxonomy" id="5742"/>
    <lineage>
        <taxon>Eukaryota</taxon>
        <taxon>Metamonada</taxon>
        <taxon>Diplomonadida</taxon>
        <taxon>Hexamitidae</taxon>
        <taxon>Giardiinae</taxon>
        <taxon>Giardia</taxon>
    </lineage>
</organism>
<feature type="region of interest" description="Disordered" evidence="1">
    <location>
        <begin position="186"/>
        <end position="255"/>
    </location>
</feature>
<feature type="region of interest" description="Disordered" evidence="1">
    <location>
        <begin position="381"/>
        <end position="408"/>
    </location>
</feature>
<dbReference type="SUPFAM" id="SSF48403">
    <property type="entry name" value="Ankyrin repeat"/>
    <property type="match status" value="1"/>
</dbReference>
<feature type="region of interest" description="Disordered" evidence="1">
    <location>
        <begin position="511"/>
        <end position="570"/>
    </location>
</feature>
<dbReference type="Proteomes" id="UP000315496">
    <property type="component" value="Chromosome 4"/>
</dbReference>
<reference evidence="2 3" key="1">
    <citation type="submission" date="2019-05" db="EMBL/GenBank/DDBJ databases">
        <title>The compact genome of Giardia muris reveals important steps in the evolution of intestinal protozoan parasites.</title>
        <authorList>
            <person name="Xu F."/>
            <person name="Jimenez-Gonzalez A."/>
            <person name="Einarsson E."/>
            <person name="Astvaldsson A."/>
            <person name="Peirasmaki D."/>
            <person name="Eckmann L."/>
            <person name="Andersson J.O."/>
            <person name="Svard S.G."/>
            <person name="Jerlstrom-Hultqvist J."/>
        </authorList>
    </citation>
    <scope>NUCLEOTIDE SEQUENCE [LARGE SCALE GENOMIC DNA]</scope>
    <source>
        <strain evidence="2 3">Roberts-Thomson</strain>
    </source>
</reference>
<dbReference type="Gene3D" id="1.25.40.20">
    <property type="entry name" value="Ankyrin repeat-containing domain"/>
    <property type="match status" value="1"/>
</dbReference>
<feature type="compositionally biased region" description="Polar residues" evidence="1">
    <location>
        <begin position="551"/>
        <end position="570"/>
    </location>
</feature>
<comment type="caution">
    <text evidence="2">The sequence shown here is derived from an EMBL/GenBank/DDBJ whole genome shotgun (WGS) entry which is preliminary data.</text>
</comment>
<dbReference type="InterPro" id="IPR002110">
    <property type="entry name" value="Ankyrin_rpt"/>
</dbReference>
<dbReference type="Pfam" id="PF12796">
    <property type="entry name" value="Ank_2"/>
    <property type="match status" value="1"/>
</dbReference>
<sequence length="570" mass="62258">MNPQVWFEAAERGDLDTLRKLAPTHTRTRDERGLTALMVATLCGQARVLPFLAEAESGLFINGWSALSLAARDNNVLACRQLVSFELSLSGYADEGYPLHAAAIAGSAETFDLLLYKRTDLDSLPVLKILAARRSDPKVTLRMLRMLCSESPYLFVADLCRARVLAVLPEVVNFIDAEITLREGGDSGSIKQYSPLKEHTGSLRSRSPSPDINMRSVDRRTGALEHRQNPTTAPPVTAAPTRGDPFPEPAQEAPPASNVLNASIEPYSEIPVQNPQPFSAPDYTPAYSEQYFGAEAWQRGRCSAPSYPVDSSIQRLAEPEHFSEIETAVDISRSGVLPTTALPTVPAPPANAYEEESGYPMGGNDEYGYNQAINGFPGYVPETEGRPETGADDLVERRTETSTGTENGPEVYHAEIRYDDVEQDRNSVTPSLQAYSGQAAGPGDNPESPLVNRINSLDRTCTDPVDFSPEGFDHLKRQINEFSGNMMSIMRDLVAGQEMQRALLERQNSQLSDILTRSPSPLRGPSFGAGYPAPRPIPGQKGGEVGPIYETSPTPQYTPETSRGNSSRYY</sequence>
<accession>A0A4Z1SMI9</accession>
<feature type="compositionally biased region" description="Basic and acidic residues" evidence="1">
    <location>
        <begin position="216"/>
        <end position="228"/>
    </location>
</feature>
<dbReference type="SMART" id="SM00248">
    <property type="entry name" value="ANK"/>
    <property type="match status" value="3"/>
</dbReference>
<dbReference type="PANTHER" id="PTHR24120">
    <property type="entry name" value="GH07239P"/>
    <property type="match status" value="1"/>
</dbReference>
<gene>
    <name evidence="2" type="ORF">GMRT_12112</name>
</gene>
<evidence type="ECO:0000313" key="2">
    <source>
        <dbReference type="EMBL" id="TNJ26906.1"/>
    </source>
</evidence>
<dbReference type="AlphaFoldDB" id="A0A4Z1SMI9"/>
<name>A0A4Z1SMI9_GIAMU</name>
<evidence type="ECO:0000256" key="1">
    <source>
        <dbReference type="SAM" id="MobiDB-lite"/>
    </source>
</evidence>
<feature type="compositionally biased region" description="Basic and acidic residues" evidence="1">
    <location>
        <begin position="383"/>
        <end position="400"/>
    </location>
</feature>
<protein>
    <submittedName>
        <fullName evidence="2">Ankyrin repeat protein 1</fullName>
    </submittedName>
</protein>